<dbReference type="Gene3D" id="1.10.510.10">
    <property type="entry name" value="Transferase(Phosphotransferase) domain 1"/>
    <property type="match status" value="1"/>
</dbReference>
<sequence>MSEIPRKAVQRTAKLAGIPLGVAGRVVGGWGKRLAGRSSEEVNAEVSAKTAEQVFAVLGQLKGGAMKFGQALSVFEAAVPDELAEPYREALTKLQTAAPPMPGRTVHRVLTEQLGSAWRSRFESFSDEPSASASIGQVHRAVWHDGRDVAVKVQYPGADEALQSDLKQLLRFSRLLQAIMPGTEVRPLLEELRDRYLEELDYRTEADNQRVFAKAFHGDANVVVPRVVASSPKVMVTEWTEGVPLSTIIRSGSVEDRDHAGRLLSEFHFSAPSRSGLLHADPHPGNFMLGADGRLRVLDFGAVARLPEGLPRTLGLMTRIALDGRSSDLVDLLRSEHFIRPGTELHAEDVLAYLAPFVEPLRTERFHFTRKWLQKQAERVGDLRSPDSQTGRSLNLPPQYLLIHRVTLGATGILCQLDATVPARAIVSRWQPGFAD</sequence>
<dbReference type="InterPro" id="IPR034646">
    <property type="entry name" value="ADCK3_dom"/>
</dbReference>
<dbReference type="PROSITE" id="PS50011">
    <property type="entry name" value="PROTEIN_KINASE_DOM"/>
    <property type="match status" value="1"/>
</dbReference>
<proteinExistence type="inferred from homology"/>
<keyword evidence="4" id="KW-0067">ATP-binding</keyword>
<dbReference type="CDD" id="cd13970">
    <property type="entry name" value="ABC1_ADCK3"/>
    <property type="match status" value="1"/>
</dbReference>
<dbReference type="InterPro" id="IPR051409">
    <property type="entry name" value="Atypical_kinase_ADCK"/>
</dbReference>
<keyword evidence="2" id="KW-0808">Transferase</keyword>
<comment type="similarity">
    <text evidence="1">Belongs to the protein kinase superfamily. ADCK protein kinase family.</text>
</comment>
<dbReference type="Pfam" id="PF03109">
    <property type="entry name" value="ABC1"/>
    <property type="match status" value="1"/>
</dbReference>
<dbReference type="PANTHER" id="PTHR43851">
    <property type="match status" value="1"/>
</dbReference>
<dbReference type="GO" id="GO:0004672">
    <property type="term" value="F:protein kinase activity"/>
    <property type="evidence" value="ECO:0007669"/>
    <property type="project" value="InterPro"/>
</dbReference>
<accession>A0A7W7T7W7</accession>
<dbReference type="AlphaFoldDB" id="A0A7W7T7W7"/>
<dbReference type="EMBL" id="JACHJS010000001">
    <property type="protein sequence ID" value="MBB4968214.1"/>
    <property type="molecule type" value="Genomic_DNA"/>
</dbReference>
<keyword evidence="7" id="KW-1185">Reference proteome</keyword>
<dbReference type="RefSeq" id="WP_184673543.1">
    <property type="nucleotide sequence ID" value="NZ_BAABAI010000041.1"/>
</dbReference>
<protein>
    <submittedName>
        <fullName evidence="6">Putative unusual protein kinase regulating ubiquinone biosynthesis (AarF/ABC1/UbiB family)</fullName>
    </submittedName>
</protein>
<dbReference type="InterPro" id="IPR011009">
    <property type="entry name" value="Kinase-like_dom_sf"/>
</dbReference>
<dbReference type="PANTHER" id="PTHR43851:SF3">
    <property type="entry name" value="COENZYME Q8"/>
    <property type="match status" value="1"/>
</dbReference>
<dbReference type="Proteomes" id="UP000542674">
    <property type="component" value="Unassembled WGS sequence"/>
</dbReference>
<feature type="domain" description="Protein kinase" evidence="5">
    <location>
        <begin position="124"/>
        <end position="436"/>
    </location>
</feature>
<evidence type="ECO:0000313" key="6">
    <source>
        <dbReference type="EMBL" id="MBB4968214.1"/>
    </source>
</evidence>
<keyword evidence="6" id="KW-0418">Kinase</keyword>
<evidence type="ECO:0000256" key="4">
    <source>
        <dbReference type="ARBA" id="ARBA00022840"/>
    </source>
</evidence>
<keyword evidence="6" id="KW-0830">Ubiquinone</keyword>
<name>A0A7W7T7W7_9PSEU</name>
<evidence type="ECO:0000256" key="1">
    <source>
        <dbReference type="ARBA" id="ARBA00009670"/>
    </source>
</evidence>
<comment type="caution">
    <text evidence="6">The sequence shown here is derived from an EMBL/GenBank/DDBJ whole genome shotgun (WGS) entry which is preliminary data.</text>
</comment>
<dbReference type="InterPro" id="IPR004147">
    <property type="entry name" value="ABC1_dom"/>
</dbReference>
<evidence type="ECO:0000256" key="3">
    <source>
        <dbReference type="ARBA" id="ARBA00022741"/>
    </source>
</evidence>
<evidence type="ECO:0000259" key="5">
    <source>
        <dbReference type="PROSITE" id="PS50011"/>
    </source>
</evidence>
<dbReference type="InterPro" id="IPR000719">
    <property type="entry name" value="Prot_kinase_dom"/>
</dbReference>
<organism evidence="6 7">
    <name type="scientific">Saccharothrix violaceirubra</name>
    <dbReference type="NCBI Taxonomy" id="413306"/>
    <lineage>
        <taxon>Bacteria</taxon>
        <taxon>Bacillati</taxon>
        <taxon>Actinomycetota</taxon>
        <taxon>Actinomycetes</taxon>
        <taxon>Pseudonocardiales</taxon>
        <taxon>Pseudonocardiaceae</taxon>
        <taxon>Saccharothrix</taxon>
    </lineage>
</organism>
<reference evidence="6 7" key="1">
    <citation type="submission" date="2020-08" db="EMBL/GenBank/DDBJ databases">
        <title>Sequencing the genomes of 1000 actinobacteria strains.</title>
        <authorList>
            <person name="Klenk H.-P."/>
        </authorList>
    </citation>
    <scope>NUCLEOTIDE SEQUENCE [LARGE SCALE GENOMIC DNA]</scope>
    <source>
        <strain evidence="6 7">DSM 45084</strain>
    </source>
</reference>
<keyword evidence="3" id="KW-0547">Nucleotide-binding</keyword>
<gene>
    <name evidence="6" type="ORF">F4559_005573</name>
</gene>
<evidence type="ECO:0000313" key="7">
    <source>
        <dbReference type="Proteomes" id="UP000542674"/>
    </source>
</evidence>
<dbReference type="GO" id="GO:0005524">
    <property type="term" value="F:ATP binding"/>
    <property type="evidence" value="ECO:0007669"/>
    <property type="project" value="UniProtKB-KW"/>
</dbReference>
<dbReference type="SUPFAM" id="SSF56112">
    <property type="entry name" value="Protein kinase-like (PK-like)"/>
    <property type="match status" value="1"/>
</dbReference>
<evidence type="ECO:0000256" key="2">
    <source>
        <dbReference type="ARBA" id="ARBA00022679"/>
    </source>
</evidence>